<protein>
    <submittedName>
        <fullName evidence="1">Uncharacterized protein</fullName>
    </submittedName>
</protein>
<evidence type="ECO:0000313" key="2">
    <source>
        <dbReference type="Proteomes" id="UP001304423"/>
    </source>
</evidence>
<reference evidence="1" key="1">
    <citation type="submission" date="2023-10" db="EMBL/GenBank/DDBJ databases">
        <title>Clonality and diversity in the soft rot Dickeya solani phytopathogen.</title>
        <authorList>
            <person name="Pedron J."/>
            <person name="Van Gijsegem F."/>
            <person name="Portier P."/>
            <person name="Taghouti G."/>
        </authorList>
    </citation>
    <scope>NUCLEOTIDE SEQUENCE</scope>
    <source>
        <strain evidence="1">CFBP5647</strain>
    </source>
</reference>
<dbReference type="EMBL" id="CP136339">
    <property type="protein sequence ID" value="WOA52524.1"/>
    <property type="molecule type" value="Genomic_DNA"/>
</dbReference>
<gene>
    <name evidence="1" type="ORF">RXA29_22150</name>
</gene>
<evidence type="ECO:0000313" key="1">
    <source>
        <dbReference type="EMBL" id="WOA52524.1"/>
    </source>
</evidence>
<dbReference type="RefSeq" id="WP_316392924.1">
    <property type="nucleotide sequence ID" value="NZ_CP136339.1"/>
</dbReference>
<sequence length="152" mass="16491">MSDIKVKCTRCRNQHMKSERKLTPGYFGRVAVSHLVCPRCSCKSYLDMTPQFAWCWASGLIEIGDELPADNPNGSGVIQIATGPKYVLQNFFTIVARHGKGDSAGKLLVPGVPEAPDGDAAIDALKKWLAWCESKGGAKRNGIQMVLGGRVE</sequence>
<organism evidence="1 2">
    <name type="scientific">Dickeya solani</name>
    <dbReference type="NCBI Taxonomy" id="1089444"/>
    <lineage>
        <taxon>Bacteria</taxon>
        <taxon>Pseudomonadati</taxon>
        <taxon>Pseudomonadota</taxon>
        <taxon>Gammaproteobacteria</taxon>
        <taxon>Enterobacterales</taxon>
        <taxon>Pectobacteriaceae</taxon>
        <taxon>Dickeya</taxon>
    </lineage>
</organism>
<dbReference type="AlphaFoldDB" id="A0AAX4EYM6"/>
<proteinExistence type="predicted"/>
<name>A0AAX4EYM6_9GAMM</name>
<accession>A0AAX4EYM6</accession>
<dbReference type="Proteomes" id="UP001304423">
    <property type="component" value="Chromosome"/>
</dbReference>